<accession>A0A1C7MP34</accession>
<proteinExistence type="predicted"/>
<sequence>MWKSKPHAPSTTSGQVFNPEVFDHHFKCFVADEGITMKTTESDEHFRATIEVSMIPTGSGSVRRRSWPIPQSNLHIIRNPRHITAGWKC</sequence>
<keyword evidence="2" id="KW-1185">Reference proteome</keyword>
<comment type="caution">
    <text evidence="1">The sequence shown here is derived from an EMBL/GenBank/DDBJ whole genome shotgun (WGS) entry which is preliminary data.</text>
</comment>
<protein>
    <submittedName>
        <fullName evidence="1">Uncharacterized protein</fullName>
    </submittedName>
</protein>
<evidence type="ECO:0000313" key="1">
    <source>
        <dbReference type="EMBL" id="OBZ78186.1"/>
    </source>
</evidence>
<dbReference type="AlphaFoldDB" id="A0A1C7MP34"/>
<evidence type="ECO:0000313" key="2">
    <source>
        <dbReference type="Proteomes" id="UP000092993"/>
    </source>
</evidence>
<gene>
    <name evidence="1" type="ORF">A0H81_01966</name>
</gene>
<name>A0A1C7MP34_GRIFR</name>
<organism evidence="1 2">
    <name type="scientific">Grifola frondosa</name>
    <name type="common">Maitake</name>
    <name type="synonym">Polyporus frondosus</name>
    <dbReference type="NCBI Taxonomy" id="5627"/>
    <lineage>
        <taxon>Eukaryota</taxon>
        <taxon>Fungi</taxon>
        <taxon>Dikarya</taxon>
        <taxon>Basidiomycota</taxon>
        <taxon>Agaricomycotina</taxon>
        <taxon>Agaricomycetes</taxon>
        <taxon>Polyporales</taxon>
        <taxon>Grifolaceae</taxon>
        <taxon>Grifola</taxon>
    </lineage>
</organism>
<dbReference type="EMBL" id="LUGG01000002">
    <property type="protein sequence ID" value="OBZ78186.1"/>
    <property type="molecule type" value="Genomic_DNA"/>
</dbReference>
<dbReference type="Proteomes" id="UP000092993">
    <property type="component" value="Unassembled WGS sequence"/>
</dbReference>
<reference evidence="1 2" key="1">
    <citation type="submission" date="2016-03" db="EMBL/GenBank/DDBJ databases">
        <title>Whole genome sequencing of Grifola frondosa 9006-11.</title>
        <authorList>
            <person name="Min B."/>
            <person name="Park H."/>
            <person name="Kim J.-G."/>
            <person name="Cho H."/>
            <person name="Oh Y.-L."/>
            <person name="Kong W.-S."/>
            <person name="Choi I.-G."/>
        </authorList>
    </citation>
    <scope>NUCLEOTIDE SEQUENCE [LARGE SCALE GENOMIC DNA]</scope>
    <source>
        <strain evidence="1 2">9006-11</strain>
    </source>
</reference>